<dbReference type="RefSeq" id="WP_189626908.1">
    <property type="nucleotide sequence ID" value="NZ_BNAF01000008.1"/>
</dbReference>
<gene>
    <name evidence="2" type="ORF">GCM10017764_24010</name>
</gene>
<reference evidence="3" key="1">
    <citation type="journal article" date="2019" name="Int. J. Syst. Evol. Microbiol.">
        <title>The Global Catalogue of Microorganisms (GCM) 10K type strain sequencing project: providing services to taxonomists for standard genome sequencing and annotation.</title>
        <authorList>
            <consortium name="The Broad Institute Genomics Platform"/>
            <consortium name="The Broad Institute Genome Sequencing Center for Infectious Disease"/>
            <person name="Wu L."/>
            <person name="Ma J."/>
        </authorList>
    </citation>
    <scope>NUCLEOTIDE SEQUENCE [LARGE SCALE GENOMIC DNA]</scope>
    <source>
        <strain evidence="3">CGMCC 1.12966</strain>
    </source>
</reference>
<feature type="region of interest" description="Disordered" evidence="1">
    <location>
        <begin position="31"/>
        <end position="61"/>
    </location>
</feature>
<feature type="compositionally biased region" description="Low complexity" evidence="1">
    <location>
        <begin position="31"/>
        <end position="45"/>
    </location>
</feature>
<accession>A0ABQ3HYC0</accession>
<comment type="caution">
    <text evidence="2">The sequence shown here is derived from an EMBL/GenBank/DDBJ whole genome shotgun (WGS) entry which is preliminary data.</text>
</comment>
<proteinExistence type="predicted"/>
<protein>
    <submittedName>
        <fullName evidence="2">Uncharacterized protein</fullName>
    </submittedName>
</protein>
<sequence>MKDTVKRLYLPPGVLMYSIELESSIAAASATISGGPGGQPDVPQVEDWTSDEDMGSRLGEF</sequence>
<evidence type="ECO:0000313" key="3">
    <source>
        <dbReference type="Proteomes" id="UP000620550"/>
    </source>
</evidence>
<name>A0ABQ3HYC0_9SPHI</name>
<evidence type="ECO:0000313" key="2">
    <source>
        <dbReference type="EMBL" id="GHE39865.1"/>
    </source>
</evidence>
<dbReference type="Proteomes" id="UP000620550">
    <property type="component" value="Unassembled WGS sequence"/>
</dbReference>
<dbReference type="EMBL" id="BNAF01000008">
    <property type="protein sequence ID" value="GHE39865.1"/>
    <property type="molecule type" value="Genomic_DNA"/>
</dbReference>
<organism evidence="2 3">
    <name type="scientific">Sphingobacterium griseoflavum</name>
    <dbReference type="NCBI Taxonomy" id="1474952"/>
    <lineage>
        <taxon>Bacteria</taxon>
        <taxon>Pseudomonadati</taxon>
        <taxon>Bacteroidota</taxon>
        <taxon>Sphingobacteriia</taxon>
        <taxon>Sphingobacteriales</taxon>
        <taxon>Sphingobacteriaceae</taxon>
        <taxon>Sphingobacterium</taxon>
    </lineage>
</organism>
<evidence type="ECO:0000256" key="1">
    <source>
        <dbReference type="SAM" id="MobiDB-lite"/>
    </source>
</evidence>
<keyword evidence="3" id="KW-1185">Reference proteome</keyword>